<evidence type="ECO:0000313" key="2">
    <source>
        <dbReference type="Proteomes" id="UP000530928"/>
    </source>
</evidence>
<reference evidence="1 2" key="1">
    <citation type="submission" date="2020-07" db="EMBL/GenBank/DDBJ databases">
        <title>Genomic Encyclopedia of Type Strains, Phase IV (KMG-IV): sequencing the most valuable type-strain genomes for metagenomic binning, comparative biology and taxonomic classification.</title>
        <authorList>
            <person name="Goeker M."/>
        </authorList>
    </citation>
    <scope>NUCLEOTIDE SEQUENCE [LARGE SCALE GENOMIC DNA]</scope>
    <source>
        <strain evidence="1 2">DSM 45533</strain>
    </source>
</reference>
<dbReference type="EMBL" id="JACDUR010000011">
    <property type="protein sequence ID" value="MBA2897464.1"/>
    <property type="molecule type" value="Genomic_DNA"/>
</dbReference>
<dbReference type="SUPFAM" id="SSF50965">
    <property type="entry name" value="Galactose oxidase, central domain"/>
    <property type="match status" value="1"/>
</dbReference>
<accession>A0A7W0CUN1</accession>
<name>A0A7W0CUN1_9ACTN</name>
<dbReference type="RefSeq" id="WP_181616163.1">
    <property type="nucleotide sequence ID" value="NZ_BAABAM010000013.1"/>
</dbReference>
<dbReference type="InterPro" id="IPR011043">
    <property type="entry name" value="Gal_Oxase/kelch_b-propeller"/>
</dbReference>
<evidence type="ECO:0008006" key="3">
    <source>
        <dbReference type="Google" id="ProtNLM"/>
    </source>
</evidence>
<dbReference type="AlphaFoldDB" id="A0A7W0CUN1"/>
<organism evidence="1 2">
    <name type="scientific">Nonomuraea soli</name>
    <dbReference type="NCBI Taxonomy" id="1032476"/>
    <lineage>
        <taxon>Bacteria</taxon>
        <taxon>Bacillati</taxon>
        <taxon>Actinomycetota</taxon>
        <taxon>Actinomycetes</taxon>
        <taxon>Streptosporangiales</taxon>
        <taxon>Streptosporangiaceae</taxon>
        <taxon>Nonomuraea</taxon>
    </lineage>
</organism>
<sequence>MKLLLILALLSQNTPAAGQEAEWGVVRTARSDVLGGYQDVGASRRDDAWVVRTGRPLLRWDGRAWHNAGGTAVPYLVRAHGPDEIWRFNESVEQVEVWRWNGRTWTALPIRESGAHATAALVPRKGECWAAGLRFGDHGMEDMLWHWTGKSWTSRRAPMPITDFAAASTTGLWALSSYEGGPSASILRWTGREWRRVALPRLPYAELNDIVALAPDDVWAVGSLVSSKEGLVLHWDGVSWKHSAHRPAGTDFRRAAPDGAGGLWLAARKRQGPDSMTHYVASSTWQEVPLDLPEAEITGLANVPGTTMMWATVDARGEQVILSYK</sequence>
<protein>
    <recommendedName>
        <fullName evidence="3">Exo-alpha-sialidase</fullName>
    </recommendedName>
</protein>
<evidence type="ECO:0000313" key="1">
    <source>
        <dbReference type="EMBL" id="MBA2897464.1"/>
    </source>
</evidence>
<dbReference type="Proteomes" id="UP000530928">
    <property type="component" value="Unassembled WGS sequence"/>
</dbReference>
<comment type="caution">
    <text evidence="1">The sequence shown here is derived from an EMBL/GenBank/DDBJ whole genome shotgun (WGS) entry which is preliminary data.</text>
</comment>
<keyword evidence="2" id="KW-1185">Reference proteome</keyword>
<proteinExistence type="predicted"/>
<gene>
    <name evidence="1" type="ORF">HNR30_008862</name>
</gene>